<evidence type="ECO:0000256" key="5">
    <source>
        <dbReference type="RuleBase" id="RU362028"/>
    </source>
</evidence>
<comment type="similarity">
    <text evidence="2 5">Belongs to the pseudouridine synthase RluA family.</text>
</comment>
<dbReference type="InterPro" id="IPR002942">
    <property type="entry name" value="S4_RNA-bd"/>
</dbReference>
<dbReference type="SMART" id="SM00363">
    <property type="entry name" value="S4"/>
    <property type="match status" value="1"/>
</dbReference>
<dbReference type="Pfam" id="PF01479">
    <property type="entry name" value="S4"/>
    <property type="match status" value="1"/>
</dbReference>
<dbReference type="PANTHER" id="PTHR21600:SF44">
    <property type="entry name" value="RIBOSOMAL LARGE SUBUNIT PSEUDOURIDINE SYNTHASE D"/>
    <property type="match status" value="1"/>
</dbReference>
<dbReference type="InterPro" id="IPR020103">
    <property type="entry name" value="PsdUridine_synth_cat_dom_sf"/>
</dbReference>
<comment type="caution">
    <text evidence="7">The sequence shown here is derived from an EMBL/GenBank/DDBJ whole genome shotgun (WGS) entry which is preliminary data.</text>
</comment>
<proteinExistence type="inferred from homology"/>
<dbReference type="EC" id="5.4.99.-" evidence="5"/>
<keyword evidence="3 5" id="KW-0413">Isomerase</keyword>
<comment type="catalytic activity">
    <reaction evidence="1 5">
        <text>a uridine in RNA = a pseudouridine in RNA</text>
        <dbReference type="Rhea" id="RHEA:48348"/>
        <dbReference type="Rhea" id="RHEA-COMP:12068"/>
        <dbReference type="Rhea" id="RHEA-COMP:12069"/>
        <dbReference type="ChEBI" id="CHEBI:65314"/>
        <dbReference type="ChEBI" id="CHEBI:65315"/>
    </reaction>
</comment>
<protein>
    <recommendedName>
        <fullName evidence="5">Pseudouridine synthase</fullName>
        <ecNumber evidence="5">5.4.99.-</ecNumber>
    </recommendedName>
</protein>
<dbReference type="InterPro" id="IPR036986">
    <property type="entry name" value="S4_RNA-bd_sf"/>
</dbReference>
<reference evidence="7 8" key="1">
    <citation type="submission" date="2020-04" db="EMBL/GenBank/DDBJ databases">
        <title>A novel species of genus Lactobacillus that was isolated from fermented food Zha-chili.</title>
        <authorList>
            <person name="Zhang Z."/>
        </authorList>
    </citation>
    <scope>NUCLEOTIDE SEQUENCE [LARGE SCALE GENOMIC DNA]</scope>
    <source>
        <strain evidence="8">HBUAS51383</strain>
    </source>
</reference>
<dbReference type="InterPro" id="IPR050188">
    <property type="entry name" value="RluA_PseudoU_synthase"/>
</dbReference>
<evidence type="ECO:0000259" key="6">
    <source>
        <dbReference type="SMART" id="SM00363"/>
    </source>
</evidence>
<dbReference type="PROSITE" id="PS50889">
    <property type="entry name" value="S4"/>
    <property type="match status" value="1"/>
</dbReference>
<organism evidence="7 8">
    <name type="scientific">Secundilactobacillus angelensis</name>
    <dbReference type="NCBI Taxonomy" id="2722706"/>
    <lineage>
        <taxon>Bacteria</taxon>
        <taxon>Bacillati</taxon>
        <taxon>Bacillota</taxon>
        <taxon>Bacilli</taxon>
        <taxon>Lactobacillales</taxon>
        <taxon>Lactobacillaceae</taxon>
        <taxon>Secundilactobacillus</taxon>
    </lineage>
</organism>
<dbReference type="InterPro" id="IPR006224">
    <property type="entry name" value="PsdUridine_synth_RluA-like_CS"/>
</dbReference>
<evidence type="ECO:0000313" key="7">
    <source>
        <dbReference type="EMBL" id="NLR17761.1"/>
    </source>
</evidence>
<gene>
    <name evidence="7" type="ORF">HC026_02375</name>
</gene>
<sequence length="305" mass="34210">MPRSEELTITNQSGRLDKVLSDMMPDESRSQLKQAIDENRVLVNQKVEKPKYQVQPGDHIEVTIPDPVALDLEPENIPLDIVYEDDDVIVVNKPAGMVVHPSPGHPDHTLVNALLYHSPLSTINGTYRPGIVHRIDKDTSGLLMVAKNDNAHRSLAKQLKDKTNLREYIALVHGVIKQDTGVIDAPIGRSPRDRKRQAIVADGRHAVTHFKVIERYLNYTLISCWLETGRTHQIRVHMKSIGHPLAGDPLYGPRKTIAGSGQFLHAKKLGFRHPVTGKQLVFEAPLPSDFQRVINRLREQTPGLQ</sequence>
<keyword evidence="4" id="KW-0694">RNA-binding</keyword>
<evidence type="ECO:0000313" key="8">
    <source>
        <dbReference type="Proteomes" id="UP000763447"/>
    </source>
</evidence>
<dbReference type="Gene3D" id="3.10.290.10">
    <property type="entry name" value="RNA-binding S4 domain"/>
    <property type="match status" value="1"/>
</dbReference>
<dbReference type="CDD" id="cd00165">
    <property type="entry name" value="S4"/>
    <property type="match status" value="1"/>
</dbReference>
<dbReference type="Proteomes" id="UP000763447">
    <property type="component" value="Unassembled WGS sequence"/>
</dbReference>
<name>A0ABX1KV23_9LACO</name>
<dbReference type="InterPro" id="IPR006225">
    <property type="entry name" value="PsdUridine_synth_RluC/D"/>
</dbReference>
<dbReference type="CDD" id="cd02869">
    <property type="entry name" value="PseudoU_synth_RluA_like"/>
    <property type="match status" value="1"/>
</dbReference>
<dbReference type="EMBL" id="JAAXLJ010000003">
    <property type="protein sequence ID" value="NLR17761.1"/>
    <property type="molecule type" value="Genomic_DNA"/>
</dbReference>
<evidence type="ECO:0000256" key="2">
    <source>
        <dbReference type="ARBA" id="ARBA00010876"/>
    </source>
</evidence>
<dbReference type="SUPFAM" id="SSF55120">
    <property type="entry name" value="Pseudouridine synthase"/>
    <property type="match status" value="1"/>
</dbReference>
<evidence type="ECO:0000256" key="3">
    <source>
        <dbReference type="ARBA" id="ARBA00023235"/>
    </source>
</evidence>
<comment type="function">
    <text evidence="5">Responsible for synthesis of pseudouridine from uracil.</text>
</comment>
<keyword evidence="8" id="KW-1185">Reference proteome</keyword>
<feature type="domain" description="RNA-binding S4" evidence="6">
    <location>
        <begin position="14"/>
        <end position="78"/>
    </location>
</feature>
<dbReference type="NCBIfam" id="TIGR00005">
    <property type="entry name" value="rluA_subfam"/>
    <property type="match status" value="1"/>
</dbReference>
<dbReference type="InterPro" id="IPR006145">
    <property type="entry name" value="PsdUridine_synth_RsuA/RluA"/>
</dbReference>
<dbReference type="PROSITE" id="PS01129">
    <property type="entry name" value="PSI_RLU"/>
    <property type="match status" value="1"/>
</dbReference>
<dbReference type="PANTHER" id="PTHR21600">
    <property type="entry name" value="MITOCHONDRIAL RNA PSEUDOURIDINE SYNTHASE"/>
    <property type="match status" value="1"/>
</dbReference>
<evidence type="ECO:0000256" key="1">
    <source>
        <dbReference type="ARBA" id="ARBA00000073"/>
    </source>
</evidence>
<dbReference type="Pfam" id="PF00849">
    <property type="entry name" value="PseudoU_synth_2"/>
    <property type="match status" value="1"/>
</dbReference>
<dbReference type="Gene3D" id="3.30.2350.10">
    <property type="entry name" value="Pseudouridine synthase"/>
    <property type="match status" value="1"/>
</dbReference>
<accession>A0ABX1KV23</accession>
<evidence type="ECO:0000256" key="4">
    <source>
        <dbReference type="PROSITE-ProRule" id="PRU00182"/>
    </source>
</evidence>
<dbReference type="SUPFAM" id="SSF55174">
    <property type="entry name" value="Alpha-L RNA-binding motif"/>
    <property type="match status" value="1"/>
</dbReference>
<dbReference type="RefSeq" id="WP_168924380.1">
    <property type="nucleotide sequence ID" value="NZ_JAAXLJ010000003.1"/>
</dbReference>